<protein>
    <submittedName>
        <fullName evidence="8">Putative multidrug export ATP-binding/permease protein</fullName>
        <ecNumber evidence="8">3.6.3.-</ecNumber>
    </submittedName>
</protein>
<feature type="transmembrane region" description="Helical" evidence="5">
    <location>
        <begin position="324"/>
        <end position="343"/>
    </location>
</feature>
<dbReference type="EC" id="3.6.3.-" evidence="8"/>
<keyword evidence="4 5" id="KW-0472">Membrane</keyword>
<dbReference type="PANTHER" id="PTHR24221:SF654">
    <property type="entry name" value="ATP-BINDING CASSETTE SUB-FAMILY B MEMBER 6"/>
    <property type="match status" value="1"/>
</dbReference>
<dbReference type="InterPro" id="IPR036640">
    <property type="entry name" value="ABC1_TM_sf"/>
</dbReference>
<keyword evidence="8" id="KW-0547">Nucleotide-binding</keyword>
<dbReference type="Pfam" id="PF00005">
    <property type="entry name" value="ABC_tran"/>
    <property type="match status" value="1"/>
</dbReference>
<organism evidence="8 9">
    <name type="scientific">Rubinisphaera italica</name>
    <dbReference type="NCBI Taxonomy" id="2527969"/>
    <lineage>
        <taxon>Bacteria</taxon>
        <taxon>Pseudomonadati</taxon>
        <taxon>Planctomycetota</taxon>
        <taxon>Planctomycetia</taxon>
        <taxon>Planctomycetales</taxon>
        <taxon>Planctomycetaceae</taxon>
        <taxon>Rubinisphaera</taxon>
    </lineage>
</organism>
<dbReference type="AlphaFoldDB" id="A0A5C5XCL0"/>
<accession>A0A5C5XCL0</accession>
<dbReference type="SUPFAM" id="SSF90123">
    <property type="entry name" value="ABC transporter transmembrane region"/>
    <property type="match status" value="1"/>
</dbReference>
<evidence type="ECO:0000256" key="1">
    <source>
        <dbReference type="ARBA" id="ARBA00004651"/>
    </source>
</evidence>
<evidence type="ECO:0000259" key="7">
    <source>
        <dbReference type="PROSITE" id="PS50929"/>
    </source>
</evidence>
<evidence type="ECO:0000256" key="4">
    <source>
        <dbReference type="ARBA" id="ARBA00023136"/>
    </source>
</evidence>
<dbReference type="SUPFAM" id="SSF52540">
    <property type="entry name" value="P-loop containing nucleoside triphosphate hydrolases"/>
    <property type="match status" value="1"/>
</dbReference>
<dbReference type="GO" id="GO:0005524">
    <property type="term" value="F:ATP binding"/>
    <property type="evidence" value="ECO:0007669"/>
    <property type="project" value="UniProtKB-KW"/>
</dbReference>
<keyword evidence="8" id="KW-0378">Hydrolase</keyword>
<feature type="transmembrane region" description="Helical" evidence="5">
    <location>
        <begin position="355"/>
        <end position="375"/>
    </location>
</feature>
<feature type="transmembrane region" description="Helical" evidence="5">
    <location>
        <begin position="29"/>
        <end position="51"/>
    </location>
</feature>
<feature type="transmembrane region" description="Helical" evidence="5">
    <location>
        <begin position="132"/>
        <end position="152"/>
    </location>
</feature>
<name>A0A5C5XCL0_9PLAN</name>
<dbReference type="RefSeq" id="WP_146502092.1">
    <property type="nucleotide sequence ID" value="NZ_SJPG01000001.1"/>
</dbReference>
<evidence type="ECO:0000313" key="9">
    <source>
        <dbReference type="Proteomes" id="UP000316095"/>
    </source>
</evidence>
<comment type="subcellular location">
    <subcellularLocation>
        <location evidence="1">Cell membrane</location>
        <topology evidence="1">Multi-pass membrane protein</topology>
    </subcellularLocation>
</comment>
<dbReference type="Proteomes" id="UP000316095">
    <property type="component" value="Unassembled WGS sequence"/>
</dbReference>
<keyword evidence="9" id="KW-1185">Reference proteome</keyword>
<dbReference type="InterPro" id="IPR003439">
    <property type="entry name" value="ABC_transporter-like_ATP-bd"/>
</dbReference>
<dbReference type="GO" id="GO:0034040">
    <property type="term" value="F:ATPase-coupled lipid transmembrane transporter activity"/>
    <property type="evidence" value="ECO:0007669"/>
    <property type="project" value="TreeGrafter"/>
</dbReference>
<evidence type="ECO:0000259" key="6">
    <source>
        <dbReference type="PROSITE" id="PS50893"/>
    </source>
</evidence>
<proteinExistence type="predicted"/>
<feature type="domain" description="ABC transporter" evidence="6">
    <location>
        <begin position="420"/>
        <end position="656"/>
    </location>
</feature>
<dbReference type="PROSITE" id="PS50893">
    <property type="entry name" value="ABC_TRANSPORTER_2"/>
    <property type="match status" value="1"/>
</dbReference>
<evidence type="ECO:0000256" key="3">
    <source>
        <dbReference type="ARBA" id="ARBA00022989"/>
    </source>
</evidence>
<dbReference type="InterPro" id="IPR027417">
    <property type="entry name" value="P-loop_NTPase"/>
</dbReference>
<evidence type="ECO:0000313" key="8">
    <source>
        <dbReference type="EMBL" id="TWT59915.1"/>
    </source>
</evidence>
<dbReference type="EMBL" id="SJPG01000001">
    <property type="protein sequence ID" value="TWT59915.1"/>
    <property type="molecule type" value="Genomic_DNA"/>
</dbReference>
<feature type="domain" description="ABC transmembrane type-1" evidence="7">
    <location>
        <begin position="29"/>
        <end position="377"/>
    </location>
</feature>
<dbReference type="Pfam" id="PF00664">
    <property type="entry name" value="ABC_membrane"/>
    <property type="match status" value="1"/>
</dbReference>
<dbReference type="InterPro" id="IPR039421">
    <property type="entry name" value="Type_1_exporter"/>
</dbReference>
<dbReference type="Gene3D" id="3.40.50.300">
    <property type="entry name" value="P-loop containing nucleotide triphosphate hydrolases"/>
    <property type="match status" value="1"/>
</dbReference>
<dbReference type="OrthoDB" id="9762778at2"/>
<gene>
    <name evidence="8" type="ORF">Pan54_06260</name>
</gene>
<comment type="caution">
    <text evidence="8">The sequence shown here is derived from an EMBL/GenBank/DDBJ whole genome shotgun (WGS) entry which is preliminary data.</text>
</comment>
<feature type="transmembrane region" description="Helical" evidence="5">
    <location>
        <begin position="214"/>
        <end position="232"/>
    </location>
</feature>
<dbReference type="PANTHER" id="PTHR24221">
    <property type="entry name" value="ATP-BINDING CASSETTE SUB-FAMILY B"/>
    <property type="match status" value="1"/>
</dbReference>
<feature type="transmembrane region" description="Helical" evidence="5">
    <location>
        <begin position="238"/>
        <end position="254"/>
    </location>
</feature>
<keyword evidence="8" id="KW-0067">ATP-binding</keyword>
<dbReference type="PROSITE" id="PS50929">
    <property type="entry name" value="ABC_TM1F"/>
    <property type="match status" value="1"/>
</dbReference>
<keyword evidence="2 5" id="KW-0812">Transmembrane</keyword>
<dbReference type="GO" id="GO:0140359">
    <property type="term" value="F:ABC-type transporter activity"/>
    <property type="evidence" value="ECO:0007669"/>
    <property type="project" value="InterPro"/>
</dbReference>
<dbReference type="InterPro" id="IPR011527">
    <property type="entry name" value="ABC1_TM_dom"/>
</dbReference>
<sequence length="666" mass="75538">MYTSNGDTSSTWKRLFPRSMWRQRNSLQLIGLSIISGVLLIMLFLIGLLIADLFVSRGAVVLQGNEIEIARERFGDVLDVVAQPEGLNFSEKLRLENRGLLHSLWHFLKRDRIWAQPLISMYQKFPLLRENSSALICLLIAGATLGMIRGLILARCRIQASQLGMSVSNQLRRSLHRQAMRLGPGDLLDHQIHQAYDLFRNDTSQIRDGITANIYRLTLHPVSLAVLFFLGLTISPRLFLQMVVPLLACWLMVVRERTRFQKARKLAESEDQLRSNVLAESLTKTRLIRGYSMEEFDNNNFSKHLDQLSTSTSTVRRREVVSSWLCWGLVLGCMLILVLLMGVKVLLPEENPQSLQLSEVILLSLVFGFAFKPLLRLRDLREIRKDTALAAERIYRYMAQIPEVGQAVGAKFLDPLSKWLAFENVSYSLPGATGRKILDHLEVKLPAGGLTVIAAPNPLEAQAMMYMLPRFLEPHEGRVLIDGEDIAWVTLESLRAEVLYVGGREIYFTGSVLENITCGQANFTQADAISAAKRVHAHNFIQRLPQGYETVLGEHGERLSVGEEFRLGLARALLRNPAILILEEPDKDLTEEDKSMIDDAYDQICLGRTVYVIPSRMSTIRRSDRIVLLHEGKIATVNTQANLLAGNELYRHWEYTRFNVFRHLGK</sequence>
<evidence type="ECO:0000256" key="5">
    <source>
        <dbReference type="SAM" id="Phobius"/>
    </source>
</evidence>
<dbReference type="GO" id="GO:0016887">
    <property type="term" value="F:ATP hydrolysis activity"/>
    <property type="evidence" value="ECO:0007669"/>
    <property type="project" value="InterPro"/>
</dbReference>
<evidence type="ECO:0000256" key="2">
    <source>
        <dbReference type="ARBA" id="ARBA00022692"/>
    </source>
</evidence>
<dbReference type="Gene3D" id="1.20.1560.10">
    <property type="entry name" value="ABC transporter type 1, transmembrane domain"/>
    <property type="match status" value="1"/>
</dbReference>
<reference evidence="8 9" key="1">
    <citation type="submission" date="2019-02" db="EMBL/GenBank/DDBJ databases">
        <title>Deep-cultivation of Planctomycetes and their phenomic and genomic characterization uncovers novel biology.</title>
        <authorList>
            <person name="Wiegand S."/>
            <person name="Jogler M."/>
            <person name="Boedeker C."/>
            <person name="Pinto D."/>
            <person name="Vollmers J."/>
            <person name="Rivas-Marin E."/>
            <person name="Kohn T."/>
            <person name="Peeters S.H."/>
            <person name="Heuer A."/>
            <person name="Rast P."/>
            <person name="Oberbeckmann S."/>
            <person name="Bunk B."/>
            <person name="Jeske O."/>
            <person name="Meyerdierks A."/>
            <person name="Storesund J.E."/>
            <person name="Kallscheuer N."/>
            <person name="Luecker S."/>
            <person name="Lage O.M."/>
            <person name="Pohl T."/>
            <person name="Merkel B.J."/>
            <person name="Hornburger P."/>
            <person name="Mueller R.-W."/>
            <person name="Bruemmer F."/>
            <person name="Labrenz M."/>
            <person name="Spormann A.M."/>
            <person name="Op Den Camp H."/>
            <person name="Overmann J."/>
            <person name="Amann R."/>
            <person name="Jetten M.S.M."/>
            <person name="Mascher T."/>
            <person name="Medema M.H."/>
            <person name="Devos D.P."/>
            <person name="Kaster A.-K."/>
            <person name="Ovreas L."/>
            <person name="Rohde M."/>
            <person name="Galperin M.Y."/>
            <person name="Jogler C."/>
        </authorList>
    </citation>
    <scope>NUCLEOTIDE SEQUENCE [LARGE SCALE GENOMIC DNA]</scope>
    <source>
        <strain evidence="8 9">Pan54</strain>
    </source>
</reference>
<dbReference type="GO" id="GO:0005886">
    <property type="term" value="C:plasma membrane"/>
    <property type="evidence" value="ECO:0007669"/>
    <property type="project" value="UniProtKB-SubCell"/>
</dbReference>
<keyword evidence="3 5" id="KW-1133">Transmembrane helix</keyword>